<reference evidence="1 2" key="1">
    <citation type="journal article" date="2023" name="Science">
        <title>Complex scaffold remodeling in plant triterpene biosynthesis.</title>
        <authorList>
            <person name="De La Pena R."/>
            <person name="Hodgson H."/>
            <person name="Liu J.C."/>
            <person name="Stephenson M.J."/>
            <person name="Martin A.C."/>
            <person name="Owen C."/>
            <person name="Harkess A."/>
            <person name="Leebens-Mack J."/>
            <person name="Jimenez L.E."/>
            <person name="Osbourn A."/>
            <person name="Sattely E.S."/>
        </authorList>
    </citation>
    <scope>NUCLEOTIDE SEQUENCE [LARGE SCALE GENOMIC DNA]</scope>
    <source>
        <strain evidence="2">cv. JPN11</strain>
        <tissue evidence="1">Leaf</tissue>
    </source>
</reference>
<dbReference type="Proteomes" id="UP001164539">
    <property type="component" value="Chromosome 4"/>
</dbReference>
<gene>
    <name evidence="1" type="ORF">OWV82_008654</name>
</gene>
<keyword evidence="2" id="KW-1185">Reference proteome</keyword>
<evidence type="ECO:0000313" key="1">
    <source>
        <dbReference type="EMBL" id="KAJ4720902.1"/>
    </source>
</evidence>
<evidence type="ECO:0000313" key="2">
    <source>
        <dbReference type="Proteomes" id="UP001164539"/>
    </source>
</evidence>
<comment type="caution">
    <text evidence="1">The sequence shown here is derived from an EMBL/GenBank/DDBJ whole genome shotgun (WGS) entry which is preliminary data.</text>
</comment>
<proteinExistence type="predicted"/>
<accession>A0ACC1YCI4</accession>
<organism evidence="1 2">
    <name type="scientific">Melia azedarach</name>
    <name type="common">Chinaberry tree</name>
    <dbReference type="NCBI Taxonomy" id="155640"/>
    <lineage>
        <taxon>Eukaryota</taxon>
        <taxon>Viridiplantae</taxon>
        <taxon>Streptophyta</taxon>
        <taxon>Embryophyta</taxon>
        <taxon>Tracheophyta</taxon>
        <taxon>Spermatophyta</taxon>
        <taxon>Magnoliopsida</taxon>
        <taxon>eudicotyledons</taxon>
        <taxon>Gunneridae</taxon>
        <taxon>Pentapetalae</taxon>
        <taxon>rosids</taxon>
        <taxon>malvids</taxon>
        <taxon>Sapindales</taxon>
        <taxon>Meliaceae</taxon>
        <taxon>Melia</taxon>
    </lineage>
</organism>
<sequence>MAQESQPAGHKNESSNIPLYSIFEESLPKETKKSLLQKCLNNVSLLSRKNNTSSSNKIEGQVLLYQNNNESSLSNGGKDIREISDSKLSSDYQVHGFENEELSLIKMLFKHGDGQFKAIGVAGMSGVGKTTLCQKIFNREDVKCQFAPRVWVCLSRLRNNDKNLKVGAVKRILEHLGIEEDSIDSFNKGYGLDGLLYILHQQLIGKRYLIVLDDFQNTQEKEWCENLNSCSGNGKKWGEHISNGLPKGYGGTVIITSRNEEFTKKIVGEENFHQLQPLSDPDSCWSIYKDSVEAEGGKLNSHTSKELREELKKFENDIKLTEKQDPSSAKVTEIKATMTETEGKLMEQIKAEEELKRKCGGLPLVAKLMGKLKAELIPKHDAENAANDKTNLGNSIRN</sequence>
<name>A0ACC1YCI4_MELAZ</name>
<dbReference type="EMBL" id="CM051397">
    <property type="protein sequence ID" value="KAJ4720902.1"/>
    <property type="molecule type" value="Genomic_DNA"/>
</dbReference>
<protein>
    <submittedName>
        <fullName evidence="1">Disease resistance protein</fullName>
    </submittedName>
</protein>